<organism evidence="1 2">
    <name type="scientific">Pseudoalteromonas luteoviolacea</name>
    <dbReference type="NCBI Taxonomy" id="43657"/>
    <lineage>
        <taxon>Bacteria</taxon>
        <taxon>Pseudomonadati</taxon>
        <taxon>Pseudomonadota</taxon>
        <taxon>Gammaproteobacteria</taxon>
        <taxon>Alteromonadales</taxon>
        <taxon>Pseudoalteromonadaceae</taxon>
        <taxon>Pseudoalteromonas</taxon>
    </lineage>
</organism>
<protein>
    <recommendedName>
        <fullName evidence="3">DUF3630 family protein</fullName>
    </recommendedName>
</protein>
<evidence type="ECO:0000313" key="2">
    <source>
        <dbReference type="Proteomes" id="UP000031327"/>
    </source>
</evidence>
<dbReference type="AlphaFoldDB" id="A0A0C1Q2R8"/>
<dbReference type="OrthoDB" id="6389032at2"/>
<dbReference type="InterPro" id="IPR022080">
    <property type="entry name" value="DUF3630"/>
</dbReference>
<sequence>MTKIISLDAQDTLQVIPDEFPDSDEFQLWGSVFLTVDKLDTLEFNEGADRHQWRFTYLQQPFSLNFEHYSESIWICPEGQEASQLLSSLHAQICSNLQQ</sequence>
<comment type="caution">
    <text evidence="1">The sequence shown here is derived from an EMBL/GenBank/DDBJ whole genome shotgun (WGS) entry which is preliminary data.</text>
</comment>
<gene>
    <name evidence="1" type="ORF">JF50_23940</name>
</gene>
<dbReference type="EMBL" id="JWIC01000010">
    <property type="protein sequence ID" value="KID54896.1"/>
    <property type="molecule type" value="Genomic_DNA"/>
</dbReference>
<dbReference type="Pfam" id="PF12305">
    <property type="entry name" value="DUF3630"/>
    <property type="match status" value="1"/>
</dbReference>
<evidence type="ECO:0008006" key="3">
    <source>
        <dbReference type="Google" id="ProtNLM"/>
    </source>
</evidence>
<reference evidence="1 2" key="1">
    <citation type="submission" date="2014-12" db="EMBL/GenBank/DDBJ databases">
        <title>Draft Genome Sequence of Pseudoalteromonas luteoviolacea HI1.</title>
        <authorList>
            <person name="Asahina A.Y."/>
            <person name="Hadfield M.G."/>
        </authorList>
    </citation>
    <scope>NUCLEOTIDE SEQUENCE [LARGE SCALE GENOMIC DNA]</scope>
    <source>
        <strain evidence="1 2">HI1</strain>
    </source>
</reference>
<proteinExistence type="predicted"/>
<accession>A0A0C1Q2R8</accession>
<dbReference type="Proteomes" id="UP000031327">
    <property type="component" value="Unassembled WGS sequence"/>
</dbReference>
<evidence type="ECO:0000313" key="1">
    <source>
        <dbReference type="EMBL" id="KID54896.1"/>
    </source>
</evidence>
<dbReference type="RefSeq" id="WP_039611791.1">
    <property type="nucleotide sequence ID" value="NZ_JWIC01000010.1"/>
</dbReference>
<name>A0A0C1Q2R8_9GAMM</name>